<protein>
    <submittedName>
        <fullName evidence="4">DNA ligase (NAD(+))</fullName>
        <ecNumber evidence="4">6.5.1.2</ecNumber>
    </submittedName>
</protein>
<evidence type="ECO:0000256" key="1">
    <source>
        <dbReference type="ARBA" id="ARBA00022763"/>
    </source>
</evidence>
<dbReference type="Pfam" id="PF01653">
    <property type="entry name" value="DNA_ligase_aden"/>
    <property type="match status" value="1"/>
</dbReference>
<dbReference type="PROSITE" id="PS01055">
    <property type="entry name" value="DNA_LIGASE_N1"/>
    <property type="match status" value="1"/>
</dbReference>
<gene>
    <name evidence="4" type="ORF">MNBD_ALPHA01-217</name>
</gene>
<dbReference type="Gene3D" id="1.10.287.610">
    <property type="entry name" value="Helix hairpin bin"/>
    <property type="match status" value="1"/>
</dbReference>
<name>A0A3B0SPF8_9ZZZZ</name>
<dbReference type="EC" id="6.5.1.2" evidence="4"/>
<dbReference type="Gene3D" id="3.30.470.30">
    <property type="entry name" value="DNA ligase/mRNA capping enzyme"/>
    <property type="match status" value="1"/>
</dbReference>
<dbReference type="PANTHER" id="PTHR23389:SF9">
    <property type="entry name" value="DNA LIGASE"/>
    <property type="match status" value="1"/>
</dbReference>
<dbReference type="InterPro" id="IPR013839">
    <property type="entry name" value="DNAligase_adenylation"/>
</dbReference>
<organism evidence="4">
    <name type="scientific">hydrothermal vent metagenome</name>
    <dbReference type="NCBI Taxonomy" id="652676"/>
    <lineage>
        <taxon>unclassified sequences</taxon>
        <taxon>metagenomes</taxon>
        <taxon>ecological metagenomes</taxon>
    </lineage>
</organism>
<feature type="non-terminal residue" evidence="4">
    <location>
        <position position="254"/>
    </location>
</feature>
<dbReference type="EMBL" id="UOEJ01000101">
    <property type="protein sequence ID" value="VAV98333.1"/>
    <property type="molecule type" value="Genomic_DNA"/>
</dbReference>
<dbReference type="GO" id="GO:0005829">
    <property type="term" value="C:cytosol"/>
    <property type="evidence" value="ECO:0007669"/>
    <property type="project" value="TreeGrafter"/>
</dbReference>
<dbReference type="GO" id="GO:0006281">
    <property type="term" value="P:DNA repair"/>
    <property type="evidence" value="ECO:0007669"/>
    <property type="project" value="UniProtKB-KW"/>
</dbReference>
<reference evidence="4" key="1">
    <citation type="submission" date="2018-06" db="EMBL/GenBank/DDBJ databases">
        <authorList>
            <person name="Zhirakovskaya E."/>
        </authorList>
    </citation>
    <scope>NUCLEOTIDE SEQUENCE</scope>
</reference>
<evidence type="ECO:0000259" key="3">
    <source>
        <dbReference type="SMART" id="SM00532"/>
    </source>
</evidence>
<dbReference type="PANTHER" id="PTHR23389">
    <property type="entry name" value="CHROMOSOME TRANSMISSION FIDELITY FACTOR 18"/>
    <property type="match status" value="1"/>
</dbReference>
<dbReference type="CDD" id="cd00114">
    <property type="entry name" value="LIGANc"/>
    <property type="match status" value="1"/>
</dbReference>
<proteinExistence type="predicted"/>
<accession>A0A3B0SPF8</accession>
<dbReference type="InterPro" id="IPR013840">
    <property type="entry name" value="DNAligase_N"/>
</dbReference>
<dbReference type="GO" id="GO:0046872">
    <property type="term" value="F:metal ion binding"/>
    <property type="evidence" value="ECO:0007669"/>
    <property type="project" value="UniProtKB-KW"/>
</dbReference>
<keyword evidence="1" id="KW-0227">DNA damage</keyword>
<dbReference type="AlphaFoldDB" id="A0A3B0SPF8"/>
<sequence length="254" mass="28397">MSDCHSIAVPDLDEQQAAQELERLAREISRHDKLYHDRDAPEISDAEYDLLRKRNDEIETAFPHLTRPDSPAQKVGSSPSGGFAKVAHARPMLSLDNAFGPEDVHDFIVRVRRFLNLSEDDAVTLMAEPKIDGLSASLRYEKGQLVQGLTRGDGRVGENITENLKTITDIPERLKGDNWPDVLEIRGEVYMAKDDFFALNAQQENAGKPPFANPRNAAAGSLRQLDSRITARRPLHFFAYGWGEVSQSFGATQR</sequence>
<dbReference type="InterPro" id="IPR018239">
    <property type="entry name" value="DNA_ligase_AS"/>
</dbReference>
<dbReference type="GO" id="GO:0003911">
    <property type="term" value="F:DNA ligase (NAD+) activity"/>
    <property type="evidence" value="ECO:0007669"/>
    <property type="project" value="UniProtKB-EC"/>
</dbReference>
<dbReference type="SUPFAM" id="SSF56091">
    <property type="entry name" value="DNA ligase/mRNA capping enzyme, catalytic domain"/>
    <property type="match status" value="1"/>
</dbReference>
<keyword evidence="2" id="KW-0234">DNA repair</keyword>
<keyword evidence="4" id="KW-0436">Ligase</keyword>
<feature type="domain" description="NAD-dependent DNA ligase N-terminal" evidence="3">
    <location>
        <begin position="16"/>
        <end position="254"/>
    </location>
</feature>
<evidence type="ECO:0000313" key="4">
    <source>
        <dbReference type="EMBL" id="VAV98333.1"/>
    </source>
</evidence>
<evidence type="ECO:0000256" key="2">
    <source>
        <dbReference type="ARBA" id="ARBA00023204"/>
    </source>
</evidence>
<dbReference type="SMART" id="SM00532">
    <property type="entry name" value="LIGANc"/>
    <property type="match status" value="1"/>
</dbReference>